<dbReference type="EMBL" id="VMNW02000006">
    <property type="protein sequence ID" value="KAA9164960.1"/>
    <property type="molecule type" value="Genomic_DNA"/>
</dbReference>
<evidence type="ECO:0000313" key="2">
    <source>
        <dbReference type="Proteomes" id="UP000319769"/>
    </source>
</evidence>
<evidence type="ECO:0000313" key="1">
    <source>
        <dbReference type="EMBL" id="KAA9164960.1"/>
    </source>
</evidence>
<proteinExistence type="predicted"/>
<protein>
    <submittedName>
        <fullName evidence="1">Uncharacterized protein</fullName>
    </submittedName>
</protein>
<comment type="caution">
    <text evidence="1">The sequence shown here is derived from an EMBL/GenBank/DDBJ whole genome shotgun (WGS) entry which is preliminary data.</text>
</comment>
<dbReference type="AlphaFoldDB" id="A0A5N0VIG9"/>
<keyword evidence="2" id="KW-1185">Reference proteome</keyword>
<reference evidence="1" key="1">
    <citation type="submission" date="2019-09" db="EMBL/GenBank/DDBJ databases">
        <authorList>
            <person name="Teo W.F.A."/>
            <person name="Duangmal K."/>
        </authorList>
    </citation>
    <scope>NUCLEOTIDE SEQUENCE [LARGE SCALE GENOMIC DNA]</scope>
    <source>
        <strain evidence="1">K81G1</strain>
    </source>
</reference>
<gene>
    <name evidence="1" type="ORF">FPZ12_006830</name>
</gene>
<sequence length="119" mass="13511">MTSAALRYKEIVGMAGRAAEDLRAWEQSEADNLQGRIAAAATEVAAATEREHRAIKTAQHWWRMARDNVSRLTWLEVAEDPEPAMNAHPSRLDAYLTDVKPLYQELVDAVLRLGWRARR</sequence>
<name>A0A5N0VIG9_9PSEU</name>
<organism evidence="1 2">
    <name type="scientific">Amycolatopsis acidicola</name>
    <dbReference type="NCBI Taxonomy" id="2596893"/>
    <lineage>
        <taxon>Bacteria</taxon>
        <taxon>Bacillati</taxon>
        <taxon>Actinomycetota</taxon>
        <taxon>Actinomycetes</taxon>
        <taxon>Pseudonocardiales</taxon>
        <taxon>Pseudonocardiaceae</taxon>
        <taxon>Amycolatopsis</taxon>
    </lineage>
</organism>
<dbReference type="RefSeq" id="WP_144746632.1">
    <property type="nucleotide sequence ID" value="NZ_VMNW02000006.1"/>
</dbReference>
<dbReference type="OrthoDB" id="3626740at2"/>
<accession>A0A5N0VIG9</accession>
<dbReference type="Proteomes" id="UP000319769">
    <property type="component" value="Unassembled WGS sequence"/>
</dbReference>